<protein>
    <recommendedName>
        <fullName evidence="4">DUF4064 domain-containing protein</fullName>
    </recommendedName>
</protein>
<keyword evidence="1" id="KW-1133">Transmembrane helix</keyword>
<reference evidence="2" key="1">
    <citation type="submission" date="2022-12" db="EMBL/GenBank/DDBJ databases">
        <title>Bacterial isolates from different developmental stages of Nematostella vectensis.</title>
        <authorList>
            <person name="Fraune S."/>
        </authorList>
    </citation>
    <scope>NUCLEOTIDE SEQUENCE</scope>
    <source>
        <strain evidence="2">G21632-S1</strain>
    </source>
</reference>
<evidence type="ECO:0008006" key="4">
    <source>
        <dbReference type="Google" id="ProtNLM"/>
    </source>
</evidence>
<evidence type="ECO:0000256" key="1">
    <source>
        <dbReference type="SAM" id="Phobius"/>
    </source>
</evidence>
<feature type="transmembrane region" description="Helical" evidence="1">
    <location>
        <begin position="109"/>
        <end position="128"/>
    </location>
</feature>
<organism evidence="2 3">
    <name type="scientific">Henriciella marina</name>
    <dbReference type="NCBI Taxonomy" id="453851"/>
    <lineage>
        <taxon>Bacteria</taxon>
        <taxon>Pseudomonadati</taxon>
        <taxon>Pseudomonadota</taxon>
        <taxon>Alphaproteobacteria</taxon>
        <taxon>Hyphomonadales</taxon>
        <taxon>Hyphomonadaceae</taxon>
        <taxon>Henriciella</taxon>
    </lineage>
</organism>
<evidence type="ECO:0000313" key="2">
    <source>
        <dbReference type="EMBL" id="MCZ4297690.1"/>
    </source>
</evidence>
<comment type="caution">
    <text evidence="2">The sequence shown here is derived from an EMBL/GenBank/DDBJ whole genome shotgun (WGS) entry which is preliminary data.</text>
</comment>
<dbReference type="RefSeq" id="WP_269401809.1">
    <property type="nucleotide sequence ID" value="NZ_JAPWGW010000001.1"/>
</dbReference>
<name>A0ABT4LTK9_9PROT</name>
<dbReference type="EMBL" id="JAPWGW010000001">
    <property type="protein sequence ID" value="MCZ4297690.1"/>
    <property type="molecule type" value="Genomic_DNA"/>
</dbReference>
<feature type="transmembrane region" description="Helical" evidence="1">
    <location>
        <begin position="7"/>
        <end position="30"/>
    </location>
</feature>
<keyword evidence="1" id="KW-0812">Transmembrane</keyword>
<sequence length="129" mass="13487">MLRSILSVFAGVVIAGVVVFIAEAVGHMIFPPPKGTDLSDPEALATIMDQIPVGAKIAVLVAWFLGVFAGCFTALKISRGVSWTGLVVAGIMLAMMAMTLIVIPHPVWMIIGAVAVTVIGWFGAARLAR</sequence>
<accession>A0ABT4LTK9</accession>
<proteinExistence type="predicted"/>
<keyword evidence="1" id="KW-0472">Membrane</keyword>
<feature type="transmembrane region" description="Helical" evidence="1">
    <location>
        <begin position="50"/>
        <end position="75"/>
    </location>
</feature>
<feature type="transmembrane region" description="Helical" evidence="1">
    <location>
        <begin position="82"/>
        <end position="103"/>
    </location>
</feature>
<evidence type="ECO:0000313" key="3">
    <source>
        <dbReference type="Proteomes" id="UP001083770"/>
    </source>
</evidence>
<dbReference type="Proteomes" id="UP001083770">
    <property type="component" value="Unassembled WGS sequence"/>
</dbReference>
<gene>
    <name evidence="2" type="ORF">O4G74_06420</name>
</gene>
<keyword evidence="3" id="KW-1185">Reference proteome</keyword>